<dbReference type="GO" id="GO:0070402">
    <property type="term" value="F:NADPH binding"/>
    <property type="evidence" value="ECO:0007669"/>
    <property type="project" value="TreeGrafter"/>
</dbReference>
<dbReference type="Gene3D" id="3.40.50.720">
    <property type="entry name" value="NAD(P)-binding Rossmann-like Domain"/>
    <property type="match status" value="1"/>
</dbReference>
<organism evidence="4 5">
    <name type="scientific">Nocardioides jishulii</name>
    <dbReference type="NCBI Taxonomy" id="2575440"/>
    <lineage>
        <taxon>Bacteria</taxon>
        <taxon>Bacillati</taxon>
        <taxon>Actinomycetota</taxon>
        <taxon>Actinomycetes</taxon>
        <taxon>Propionibacteriales</taxon>
        <taxon>Nocardioidaceae</taxon>
        <taxon>Nocardioides</taxon>
    </lineage>
</organism>
<protein>
    <submittedName>
        <fullName evidence="4">Zinc-binding dehydrogenase</fullName>
    </submittedName>
</protein>
<dbReference type="SUPFAM" id="SSF50129">
    <property type="entry name" value="GroES-like"/>
    <property type="match status" value="1"/>
</dbReference>
<comment type="caution">
    <text evidence="4">The sequence shown here is derived from an EMBL/GenBank/DDBJ whole genome shotgun (WGS) entry which is preliminary data.</text>
</comment>
<dbReference type="AlphaFoldDB" id="A0A4U2YJ37"/>
<dbReference type="Proteomes" id="UP000307808">
    <property type="component" value="Unassembled WGS sequence"/>
</dbReference>
<evidence type="ECO:0000256" key="1">
    <source>
        <dbReference type="ARBA" id="ARBA00022857"/>
    </source>
</evidence>
<dbReference type="Gene3D" id="3.90.180.10">
    <property type="entry name" value="Medium-chain alcohol dehydrogenases, catalytic domain"/>
    <property type="match status" value="1"/>
</dbReference>
<dbReference type="GO" id="GO:0016651">
    <property type="term" value="F:oxidoreductase activity, acting on NAD(P)H"/>
    <property type="evidence" value="ECO:0007669"/>
    <property type="project" value="TreeGrafter"/>
</dbReference>
<accession>A0A4U2YJ37</accession>
<keyword evidence="5" id="KW-1185">Reference proteome</keyword>
<dbReference type="InterPro" id="IPR020843">
    <property type="entry name" value="ER"/>
</dbReference>
<dbReference type="InterPro" id="IPR013154">
    <property type="entry name" value="ADH-like_N"/>
</dbReference>
<evidence type="ECO:0000313" key="4">
    <source>
        <dbReference type="EMBL" id="TKI60362.1"/>
    </source>
</evidence>
<dbReference type="InterPro" id="IPR013149">
    <property type="entry name" value="ADH-like_C"/>
</dbReference>
<evidence type="ECO:0000259" key="3">
    <source>
        <dbReference type="SMART" id="SM00829"/>
    </source>
</evidence>
<dbReference type="CDD" id="cd08292">
    <property type="entry name" value="ETR_like_2"/>
    <property type="match status" value="1"/>
</dbReference>
<keyword evidence="1" id="KW-0521">NADP</keyword>
<sequence length="324" mass="33818">MRALVQHSFGDPGQVLTVEEVPLPEPGPGEVRVRTLMAAVHNHDLLTAAGLYGIRPNLPARAGSEAVGIVEALGEGVTSVEVGQRVAASAVGTWAERFIAPATGLIPVSDDLPDEAAAQLFAMPFSAVTLLNSLGLSEGDWLVQNAANGTVGRYVAMIARARGLNVLGLVRRGAAVDELAAAGIDRVVATDADDWRTQVAEVTGGAPIRAGVDSVGGPASRQVFSLLAPGGELVVFGAMDALTVELNVADLLFQGKTVRGFWLTKLMGTMTRQEREAGFTEVMTRIADGTLRLTAEAVFGLDQIDQAAAANARPGRRGKVLLRP</sequence>
<dbReference type="PANTHER" id="PTHR48106:SF2">
    <property type="entry name" value="ZN2+-BINDING DEHYDROGENASE"/>
    <property type="match status" value="1"/>
</dbReference>
<name>A0A4U2YJ37_9ACTN</name>
<dbReference type="InterPro" id="IPR036291">
    <property type="entry name" value="NAD(P)-bd_dom_sf"/>
</dbReference>
<dbReference type="Pfam" id="PF08240">
    <property type="entry name" value="ADH_N"/>
    <property type="match status" value="1"/>
</dbReference>
<reference evidence="4 5" key="1">
    <citation type="submission" date="2019-04" db="EMBL/GenBank/DDBJ databases">
        <authorList>
            <person name="Dong K."/>
        </authorList>
    </citation>
    <scope>NUCLEOTIDE SEQUENCE [LARGE SCALE GENOMIC DNA]</scope>
    <source>
        <strain evidence="5">dk3543</strain>
    </source>
</reference>
<dbReference type="OrthoDB" id="9792162at2"/>
<dbReference type="RefSeq" id="WP_137067395.1">
    <property type="nucleotide sequence ID" value="NZ_CP040748.1"/>
</dbReference>
<dbReference type="EMBL" id="SZPY01000005">
    <property type="protein sequence ID" value="TKI60362.1"/>
    <property type="molecule type" value="Genomic_DNA"/>
</dbReference>
<gene>
    <name evidence="4" type="ORF">FC770_16310</name>
</gene>
<dbReference type="Pfam" id="PF00107">
    <property type="entry name" value="ADH_zinc_N"/>
    <property type="match status" value="1"/>
</dbReference>
<dbReference type="InterPro" id="IPR011032">
    <property type="entry name" value="GroES-like_sf"/>
</dbReference>
<proteinExistence type="predicted"/>
<dbReference type="SUPFAM" id="SSF51735">
    <property type="entry name" value="NAD(P)-binding Rossmann-fold domains"/>
    <property type="match status" value="1"/>
</dbReference>
<dbReference type="PANTHER" id="PTHR48106">
    <property type="entry name" value="QUINONE OXIDOREDUCTASE PIG3-RELATED"/>
    <property type="match status" value="1"/>
</dbReference>
<keyword evidence="2" id="KW-0560">Oxidoreductase</keyword>
<evidence type="ECO:0000313" key="5">
    <source>
        <dbReference type="Proteomes" id="UP000307808"/>
    </source>
</evidence>
<evidence type="ECO:0000256" key="2">
    <source>
        <dbReference type="ARBA" id="ARBA00023002"/>
    </source>
</evidence>
<dbReference type="SMART" id="SM00829">
    <property type="entry name" value="PKS_ER"/>
    <property type="match status" value="1"/>
</dbReference>
<feature type="domain" description="Enoyl reductase (ER)" evidence="3">
    <location>
        <begin position="13"/>
        <end position="322"/>
    </location>
</feature>